<dbReference type="Gene3D" id="3.30.9.10">
    <property type="entry name" value="D-Amino Acid Oxidase, subunit A, domain 2"/>
    <property type="match status" value="1"/>
</dbReference>
<dbReference type="PANTHER" id="PTHR13847:SF129">
    <property type="entry name" value="FAD DEPENDENT OXIDOREDUCTASE"/>
    <property type="match status" value="1"/>
</dbReference>
<feature type="domain" description="FAD dependent oxidoreductase" evidence="2">
    <location>
        <begin position="45"/>
        <end position="133"/>
    </location>
</feature>
<dbReference type="InterPro" id="IPR006076">
    <property type="entry name" value="FAD-dep_OxRdtase"/>
</dbReference>
<feature type="compositionally biased region" description="Polar residues" evidence="1">
    <location>
        <begin position="8"/>
        <end position="28"/>
    </location>
</feature>
<dbReference type="SUPFAM" id="SSF51905">
    <property type="entry name" value="FAD/NAD(P)-binding domain"/>
    <property type="match status" value="1"/>
</dbReference>
<dbReference type="Pfam" id="PF01266">
    <property type="entry name" value="DAO"/>
    <property type="match status" value="1"/>
</dbReference>
<organism evidence="3 4">
    <name type="scientific">Bionectria ochroleuca</name>
    <name type="common">Gliocladium roseum</name>
    <dbReference type="NCBI Taxonomy" id="29856"/>
    <lineage>
        <taxon>Eukaryota</taxon>
        <taxon>Fungi</taxon>
        <taxon>Dikarya</taxon>
        <taxon>Ascomycota</taxon>
        <taxon>Pezizomycotina</taxon>
        <taxon>Sordariomycetes</taxon>
        <taxon>Hypocreomycetidae</taxon>
        <taxon>Hypocreales</taxon>
        <taxon>Bionectriaceae</taxon>
        <taxon>Clonostachys</taxon>
    </lineage>
</organism>
<dbReference type="Proteomes" id="UP000766486">
    <property type="component" value="Unassembled WGS sequence"/>
</dbReference>
<dbReference type="EMBL" id="CABFNS010000724">
    <property type="protein sequence ID" value="VUC24725.1"/>
    <property type="molecule type" value="Genomic_DNA"/>
</dbReference>
<reference evidence="3 4" key="1">
    <citation type="submission" date="2019-06" db="EMBL/GenBank/DDBJ databases">
        <authorList>
            <person name="Broberg M."/>
        </authorList>
    </citation>
    <scope>NUCLEOTIDE SEQUENCE [LARGE SCALE GENOMIC DNA]</scope>
</reference>
<gene>
    <name evidence="3" type="ORF">CLO192961_LOCUS150596</name>
</gene>
<dbReference type="InterPro" id="IPR036188">
    <property type="entry name" value="FAD/NAD-bd_sf"/>
</dbReference>
<evidence type="ECO:0000259" key="2">
    <source>
        <dbReference type="Pfam" id="PF01266"/>
    </source>
</evidence>
<name>A0ABY6U184_BIOOC</name>
<proteinExistence type="predicted"/>
<dbReference type="PANTHER" id="PTHR13847">
    <property type="entry name" value="SARCOSINE DEHYDROGENASE-RELATED"/>
    <property type="match status" value="1"/>
</dbReference>
<protein>
    <recommendedName>
        <fullName evidence="2">FAD dependent oxidoreductase domain-containing protein</fullName>
    </recommendedName>
</protein>
<comment type="caution">
    <text evidence="3">The sequence shown here is derived from an EMBL/GenBank/DDBJ whole genome shotgun (WGS) entry which is preliminary data.</text>
</comment>
<evidence type="ECO:0000313" key="3">
    <source>
        <dbReference type="EMBL" id="VUC24725.1"/>
    </source>
</evidence>
<accession>A0ABY6U184</accession>
<dbReference type="Gene3D" id="3.50.50.60">
    <property type="entry name" value="FAD/NAD(P)-binding domain"/>
    <property type="match status" value="1"/>
</dbReference>
<feature type="region of interest" description="Disordered" evidence="1">
    <location>
        <begin position="1"/>
        <end position="35"/>
    </location>
</feature>
<sequence>MTAIKLQDGQSGLPSPQSTSSFWHSEPSSKLLGHRTTPQLPAEADVVVVGSGITGTFAARELVSQGRGVVLLEAREACWGATGRNGGHCQPMVYLSKPEVARFELDTYHFLRNIIEYNKVPCSWATVGGVHGVMSKAAWDLVLQRVAFLQ</sequence>
<keyword evidence="4" id="KW-1185">Reference proteome</keyword>
<feature type="non-terminal residue" evidence="3">
    <location>
        <position position="150"/>
    </location>
</feature>
<evidence type="ECO:0000256" key="1">
    <source>
        <dbReference type="SAM" id="MobiDB-lite"/>
    </source>
</evidence>
<evidence type="ECO:0000313" key="4">
    <source>
        <dbReference type="Proteomes" id="UP000766486"/>
    </source>
</evidence>